<gene>
    <name evidence="1" type="ORF">E2562_021246</name>
</gene>
<dbReference type="Proteomes" id="UP000479710">
    <property type="component" value="Unassembled WGS sequence"/>
</dbReference>
<dbReference type="AlphaFoldDB" id="A0A6G1DZ09"/>
<sequence length="66" mass="7757">MSVIDQTRILAGTARGHWAGVPVAVESRVELSESMWEERVWEMAMWARKRRESGRMKEAASRQRRR</sequence>
<evidence type="ECO:0000313" key="1">
    <source>
        <dbReference type="EMBL" id="KAF0917749.1"/>
    </source>
</evidence>
<organism evidence="1 2">
    <name type="scientific">Oryza meyeriana var. granulata</name>
    <dbReference type="NCBI Taxonomy" id="110450"/>
    <lineage>
        <taxon>Eukaryota</taxon>
        <taxon>Viridiplantae</taxon>
        <taxon>Streptophyta</taxon>
        <taxon>Embryophyta</taxon>
        <taxon>Tracheophyta</taxon>
        <taxon>Spermatophyta</taxon>
        <taxon>Magnoliopsida</taxon>
        <taxon>Liliopsida</taxon>
        <taxon>Poales</taxon>
        <taxon>Poaceae</taxon>
        <taxon>BOP clade</taxon>
        <taxon>Oryzoideae</taxon>
        <taxon>Oryzeae</taxon>
        <taxon>Oryzinae</taxon>
        <taxon>Oryza</taxon>
        <taxon>Oryza meyeriana</taxon>
    </lineage>
</organism>
<keyword evidence="2" id="KW-1185">Reference proteome</keyword>
<dbReference type="EMBL" id="SPHZ02000005">
    <property type="protein sequence ID" value="KAF0917749.1"/>
    <property type="molecule type" value="Genomic_DNA"/>
</dbReference>
<evidence type="ECO:0000313" key="2">
    <source>
        <dbReference type="Proteomes" id="UP000479710"/>
    </source>
</evidence>
<name>A0A6G1DZ09_9ORYZ</name>
<protein>
    <submittedName>
        <fullName evidence="1">Uncharacterized protein</fullName>
    </submittedName>
</protein>
<reference evidence="1 2" key="1">
    <citation type="submission" date="2019-11" db="EMBL/GenBank/DDBJ databases">
        <title>Whole genome sequence of Oryza granulata.</title>
        <authorList>
            <person name="Li W."/>
        </authorList>
    </citation>
    <scope>NUCLEOTIDE SEQUENCE [LARGE SCALE GENOMIC DNA]</scope>
    <source>
        <strain evidence="2">cv. Menghai</strain>
        <tissue evidence="1">Leaf</tissue>
    </source>
</reference>
<comment type="caution">
    <text evidence="1">The sequence shown here is derived from an EMBL/GenBank/DDBJ whole genome shotgun (WGS) entry which is preliminary data.</text>
</comment>
<accession>A0A6G1DZ09</accession>
<proteinExistence type="predicted"/>